<reference evidence="1 2" key="1">
    <citation type="submission" date="2023-07" db="EMBL/GenBank/DDBJ databases">
        <title>Pathogenic bacteria of pear tree diseases.</title>
        <authorList>
            <person name="Zhang Z."/>
            <person name="He L."/>
            <person name="Huang R."/>
        </authorList>
    </citation>
    <scope>NUCLEOTIDE SEQUENCE [LARGE SCALE GENOMIC DNA]</scope>
    <source>
        <strain evidence="1 2">DE2</strain>
    </source>
</reference>
<gene>
    <name evidence="1" type="ORF">Q3V30_11980</name>
</gene>
<organism evidence="1 2">
    <name type="scientific">Erwinia pyri</name>
    <dbReference type="NCBI Taxonomy" id="3062598"/>
    <lineage>
        <taxon>Bacteria</taxon>
        <taxon>Pseudomonadati</taxon>
        <taxon>Pseudomonadota</taxon>
        <taxon>Gammaproteobacteria</taxon>
        <taxon>Enterobacterales</taxon>
        <taxon>Erwiniaceae</taxon>
        <taxon>Erwinia</taxon>
    </lineage>
</organism>
<keyword evidence="2" id="KW-1185">Reference proteome</keyword>
<proteinExistence type="predicted"/>
<dbReference type="InterPro" id="IPR019596">
    <property type="entry name" value="Phage_Mu_GpM_tail_tub"/>
</dbReference>
<dbReference type="Proteomes" id="UP001228139">
    <property type="component" value="Chromosome"/>
</dbReference>
<dbReference type="EMBL" id="CP132353">
    <property type="protein sequence ID" value="WLS77209.1"/>
    <property type="molecule type" value="Genomic_DNA"/>
</dbReference>
<evidence type="ECO:0000313" key="1">
    <source>
        <dbReference type="EMBL" id="WLS77209.1"/>
    </source>
</evidence>
<accession>A0AA50DFH5</accession>
<evidence type="ECO:0000313" key="2">
    <source>
        <dbReference type="Proteomes" id="UP001228139"/>
    </source>
</evidence>
<sequence>MGKIAGTCYVKVDGQQLSLTGGIEVPMNTKLRDDVMGLDGSVDYKETHRAPYTKGTFKVPKDFPVDKLTDSDQMTITSEFANGQVYVLSEAYMFGEANHNPEEGTVDIEFHGSEGFYQ</sequence>
<dbReference type="RefSeq" id="WP_306205923.1">
    <property type="nucleotide sequence ID" value="NZ_CP132353.1"/>
</dbReference>
<dbReference type="Pfam" id="PF10618">
    <property type="entry name" value="Tail_tube"/>
    <property type="match status" value="1"/>
</dbReference>
<name>A0AA50DFH5_9GAMM</name>
<protein>
    <submittedName>
        <fullName evidence="1">Phage tail tube protein</fullName>
    </submittedName>
</protein>
<dbReference type="KEGG" id="epi:Q3V30_11980"/>
<dbReference type="AlphaFoldDB" id="A0AA50DFH5"/>